<feature type="region of interest" description="Disordered" evidence="1">
    <location>
        <begin position="90"/>
        <end position="112"/>
    </location>
</feature>
<feature type="signal peptide" evidence="2">
    <location>
        <begin position="1"/>
        <end position="18"/>
    </location>
</feature>
<feature type="chain" id="PRO_5012406288" description="Trans-sialidase" evidence="2">
    <location>
        <begin position="19"/>
        <end position="127"/>
    </location>
</feature>
<name>A0A2C6KP68_9APIC</name>
<feature type="non-terminal residue" evidence="3">
    <location>
        <position position="1"/>
    </location>
</feature>
<evidence type="ECO:0000313" key="4">
    <source>
        <dbReference type="Proteomes" id="UP000221165"/>
    </source>
</evidence>
<proteinExistence type="predicted"/>
<dbReference type="RefSeq" id="XP_067919980.1">
    <property type="nucleotide sequence ID" value="XM_068068047.1"/>
</dbReference>
<dbReference type="GeneID" id="94431258"/>
<dbReference type="VEuPathDB" id="ToxoDB:CSUI_007904"/>
<evidence type="ECO:0000256" key="2">
    <source>
        <dbReference type="SAM" id="SignalP"/>
    </source>
</evidence>
<sequence length="127" mass="13125">RELLWWLAAGFALCLCSACSCNSSQTPSRTESEDPFPLLSTVESAAEGQYGITPAARAGGGVADEQGALGIVEPMAGTVAEEKGAIRAAEYPGGSVSAEEDSEPTTQRRAKAGPSPWWVVLGLVLSL</sequence>
<dbReference type="AlphaFoldDB" id="A0A2C6KP68"/>
<evidence type="ECO:0008006" key="5">
    <source>
        <dbReference type="Google" id="ProtNLM"/>
    </source>
</evidence>
<evidence type="ECO:0000313" key="3">
    <source>
        <dbReference type="EMBL" id="PHJ18272.1"/>
    </source>
</evidence>
<gene>
    <name evidence="3" type="ORF">CSUI_007904</name>
</gene>
<keyword evidence="4" id="KW-1185">Reference proteome</keyword>
<comment type="caution">
    <text evidence="3">The sequence shown here is derived from an EMBL/GenBank/DDBJ whole genome shotgun (WGS) entry which is preliminary data.</text>
</comment>
<dbReference type="Proteomes" id="UP000221165">
    <property type="component" value="Unassembled WGS sequence"/>
</dbReference>
<dbReference type="EMBL" id="MIGC01004270">
    <property type="protein sequence ID" value="PHJ18272.1"/>
    <property type="molecule type" value="Genomic_DNA"/>
</dbReference>
<keyword evidence="2" id="KW-0732">Signal</keyword>
<feature type="non-terminal residue" evidence="3">
    <location>
        <position position="127"/>
    </location>
</feature>
<accession>A0A2C6KP68</accession>
<organism evidence="3 4">
    <name type="scientific">Cystoisospora suis</name>
    <dbReference type="NCBI Taxonomy" id="483139"/>
    <lineage>
        <taxon>Eukaryota</taxon>
        <taxon>Sar</taxon>
        <taxon>Alveolata</taxon>
        <taxon>Apicomplexa</taxon>
        <taxon>Conoidasida</taxon>
        <taxon>Coccidia</taxon>
        <taxon>Eucoccidiorida</taxon>
        <taxon>Eimeriorina</taxon>
        <taxon>Sarcocystidae</taxon>
        <taxon>Cystoisospora</taxon>
    </lineage>
</organism>
<protein>
    <recommendedName>
        <fullName evidence="5">Trans-sialidase</fullName>
    </recommendedName>
</protein>
<evidence type="ECO:0000256" key="1">
    <source>
        <dbReference type="SAM" id="MobiDB-lite"/>
    </source>
</evidence>
<reference evidence="3 4" key="1">
    <citation type="journal article" date="2017" name="Int. J. Parasitol.">
        <title>The genome of the protozoan parasite Cystoisospora suis and a reverse vaccinology approach to identify vaccine candidates.</title>
        <authorList>
            <person name="Palmieri N."/>
            <person name="Shrestha A."/>
            <person name="Ruttkowski B."/>
            <person name="Beck T."/>
            <person name="Vogl C."/>
            <person name="Tomley F."/>
            <person name="Blake D.P."/>
            <person name="Joachim A."/>
        </authorList>
    </citation>
    <scope>NUCLEOTIDE SEQUENCE [LARGE SCALE GENOMIC DNA]</scope>
    <source>
        <strain evidence="3 4">Wien I</strain>
    </source>
</reference>